<gene>
    <name evidence="1" type="ORF">LIER_02989</name>
</gene>
<keyword evidence="2" id="KW-1185">Reference proteome</keyword>
<organism evidence="1 2">
    <name type="scientific">Lithospermum erythrorhizon</name>
    <name type="common">Purple gromwell</name>
    <name type="synonym">Lithospermum officinale var. erythrorhizon</name>
    <dbReference type="NCBI Taxonomy" id="34254"/>
    <lineage>
        <taxon>Eukaryota</taxon>
        <taxon>Viridiplantae</taxon>
        <taxon>Streptophyta</taxon>
        <taxon>Embryophyta</taxon>
        <taxon>Tracheophyta</taxon>
        <taxon>Spermatophyta</taxon>
        <taxon>Magnoliopsida</taxon>
        <taxon>eudicotyledons</taxon>
        <taxon>Gunneridae</taxon>
        <taxon>Pentapetalae</taxon>
        <taxon>asterids</taxon>
        <taxon>lamiids</taxon>
        <taxon>Boraginales</taxon>
        <taxon>Boraginaceae</taxon>
        <taxon>Boraginoideae</taxon>
        <taxon>Lithospermeae</taxon>
        <taxon>Lithospermum</taxon>
    </lineage>
</organism>
<reference evidence="1 2" key="1">
    <citation type="submission" date="2024-01" db="EMBL/GenBank/DDBJ databases">
        <title>The complete chloroplast genome sequence of Lithospermum erythrorhizon: insights into the phylogenetic relationship among Boraginaceae species and the maternal lineages of purple gromwells.</title>
        <authorList>
            <person name="Okada T."/>
            <person name="Watanabe K."/>
        </authorList>
    </citation>
    <scope>NUCLEOTIDE SEQUENCE [LARGE SCALE GENOMIC DNA]</scope>
</reference>
<accession>A0AAV3NRM0</accession>
<proteinExistence type="predicted"/>
<comment type="caution">
    <text evidence="1">The sequence shown here is derived from an EMBL/GenBank/DDBJ whole genome shotgun (WGS) entry which is preliminary data.</text>
</comment>
<dbReference type="AlphaFoldDB" id="A0AAV3NRM0"/>
<dbReference type="Proteomes" id="UP001454036">
    <property type="component" value="Unassembled WGS sequence"/>
</dbReference>
<dbReference type="EMBL" id="BAABME010000345">
    <property type="protein sequence ID" value="GAA0141975.1"/>
    <property type="molecule type" value="Genomic_DNA"/>
</dbReference>
<evidence type="ECO:0000313" key="2">
    <source>
        <dbReference type="Proteomes" id="UP001454036"/>
    </source>
</evidence>
<sequence length="99" mass="11235">MTRYGLSPCCTGRSLVAYRSTFGYFYCTVCVCHYPVAILWPGSREIYLWLGNKAARTHECWFGRALVHILTPLVTFSDFPSLLDSASGCWSLLVQEPLY</sequence>
<name>A0AAV3NRM0_LITER</name>
<protein>
    <submittedName>
        <fullName evidence="1">Uncharacterized protein</fullName>
    </submittedName>
</protein>
<evidence type="ECO:0000313" key="1">
    <source>
        <dbReference type="EMBL" id="GAA0141975.1"/>
    </source>
</evidence>